<feature type="transmembrane region" description="Helical" evidence="11">
    <location>
        <begin position="30"/>
        <end position="49"/>
    </location>
</feature>
<evidence type="ECO:0000259" key="12">
    <source>
        <dbReference type="Pfam" id="PF01435"/>
    </source>
</evidence>
<evidence type="ECO:0000256" key="4">
    <source>
        <dbReference type="ARBA" id="ARBA00022723"/>
    </source>
</evidence>
<evidence type="ECO:0000256" key="6">
    <source>
        <dbReference type="ARBA" id="ARBA00022833"/>
    </source>
</evidence>
<dbReference type="InterPro" id="IPR050083">
    <property type="entry name" value="HtpX_protease"/>
</dbReference>
<feature type="transmembrane region" description="Helical" evidence="11">
    <location>
        <begin position="151"/>
        <end position="171"/>
    </location>
</feature>
<reference evidence="13 14" key="1">
    <citation type="submission" date="2018-01" db="EMBL/GenBank/DDBJ databases">
        <title>Metagenomic assembled genomes from two thermal pools in the Uzon Caldera, Kamchatka, Russia.</title>
        <authorList>
            <person name="Wilkins L."/>
            <person name="Ettinger C."/>
        </authorList>
    </citation>
    <scope>NUCLEOTIDE SEQUENCE [LARGE SCALE GENOMIC DNA]</scope>
    <source>
        <strain evidence="13">ZAV-08</strain>
    </source>
</reference>
<keyword evidence="5 10" id="KW-0378">Hydrolase</keyword>
<evidence type="ECO:0000256" key="1">
    <source>
        <dbReference type="ARBA" id="ARBA00022475"/>
    </source>
</evidence>
<keyword evidence="8 10" id="KW-0482">Metalloprotease</keyword>
<dbReference type="CDD" id="cd07345">
    <property type="entry name" value="M48A_Ste24p-like"/>
    <property type="match status" value="1"/>
</dbReference>
<evidence type="ECO:0000256" key="7">
    <source>
        <dbReference type="ARBA" id="ARBA00022989"/>
    </source>
</evidence>
<dbReference type="Proteomes" id="UP000235460">
    <property type="component" value="Unassembled WGS sequence"/>
</dbReference>
<dbReference type="PANTHER" id="PTHR43221:SF2">
    <property type="entry name" value="PROTEASE HTPX HOMOLOG"/>
    <property type="match status" value="1"/>
</dbReference>
<comment type="caution">
    <text evidence="13">The sequence shown here is derived from an EMBL/GenBank/DDBJ whole genome shotgun (WGS) entry which is preliminary data.</text>
</comment>
<keyword evidence="3 11" id="KW-0812">Transmembrane</keyword>
<keyword evidence="7 11" id="KW-1133">Transmembrane helix</keyword>
<keyword evidence="9 11" id="KW-0472">Membrane</keyword>
<comment type="cofactor">
    <cofactor evidence="10">
        <name>Zn(2+)</name>
        <dbReference type="ChEBI" id="CHEBI:29105"/>
    </cofactor>
    <text evidence="10">Binds 1 zinc ion per subunit.</text>
</comment>
<feature type="transmembrane region" description="Helical" evidence="11">
    <location>
        <begin position="7"/>
        <end position="24"/>
    </location>
</feature>
<dbReference type="EMBL" id="PNIK01000006">
    <property type="protein sequence ID" value="PMP69115.1"/>
    <property type="molecule type" value="Genomic_DNA"/>
</dbReference>
<evidence type="ECO:0000256" key="9">
    <source>
        <dbReference type="ARBA" id="ARBA00023136"/>
    </source>
</evidence>
<evidence type="ECO:0000256" key="11">
    <source>
        <dbReference type="SAM" id="Phobius"/>
    </source>
</evidence>
<evidence type="ECO:0000256" key="10">
    <source>
        <dbReference type="RuleBase" id="RU003983"/>
    </source>
</evidence>
<dbReference type="GO" id="GO:0006508">
    <property type="term" value="P:proteolysis"/>
    <property type="evidence" value="ECO:0007669"/>
    <property type="project" value="UniProtKB-KW"/>
</dbReference>
<proteinExistence type="inferred from homology"/>
<organism evidence="13 14">
    <name type="scientific">Thermodesulfobacterium geofontis</name>
    <dbReference type="NCBI Taxonomy" id="1295609"/>
    <lineage>
        <taxon>Bacteria</taxon>
        <taxon>Pseudomonadati</taxon>
        <taxon>Thermodesulfobacteriota</taxon>
        <taxon>Thermodesulfobacteria</taxon>
        <taxon>Thermodesulfobacteriales</taxon>
        <taxon>Thermodesulfobacteriaceae</taxon>
        <taxon>Thermodesulfobacterium</taxon>
    </lineage>
</organism>
<dbReference type="Pfam" id="PF01435">
    <property type="entry name" value="Peptidase_M48"/>
    <property type="match status" value="1"/>
</dbReference>
<feature type="transmembrane region" description="Helical" evidence="11">
    <location>
        <begin position="398"/>
        <end position="417"/>
    </location>
</feature>
<sequence>MIYEDLIYLWLAFVIYEFFPAVSFKISPVFLLSLFFLKELTFISLLLIVRKKFYQLNLSILLEKIFIALVFFLFVLDLSFFNLKTYLDKIYFSSLIGILWFLHYMFLVKFLLLRFTFNYLKILLGIILPVLLLVIFQDIFNIFNLSFQGDIILFLILVILFSPFLMIKIWPVKSLDDLTLREIIFNFLEKNRVKINEIYILGNLGKKFYTAGIIGFLPPCKYLFFSNPLLDILSPEEILGVVAHEVGHLKKRHNFWLLLLLLNLPLFLLTITILIFLIVYYFYPDLIKSIEERKSLPLSGEIILGTGLIVLAFIYIRYIFSFFLRQFEREADFYSAIILKSSQPIISALFKIGKITGQLYKKSWHHYGIFERIEFLNKVLTEKEFLEKNKKRFLKLRIFLLIWIILNLMIILGTLYMENIIKELKWLFSCVI</sequence>
<feature type="domain" description="Peptidase M48" evidence="12">
    <location>
        <begin position="214"/>
        <end position="353"/>
    </location>
</feature>
<accession>A0A2N7PQJ4</accession>
<feature type="transmembrane region" description="Helical" evidence="11">
    <location>
        <begin position="255"/>
        <end position="282"/>
    </location>
</feature>
<evidence type="ECO:0000256" key="3">
    <source>
        <dbReference type="ARBA" id="ARBA00022692"/>
    </source>
</evidence>
<dbReference type="PANTHER" id="PTHR43221">
    <property type="entry name" value="PROTEASE HTPX"/>
    <property type="match status" value="1"/>
</dbReference>
<protein>
    <recommendedName>
        <fullName evidence="12">Peptidase M48 domain-containing protein</fullName>
    </recommendedName>
</protein>
<dbReference type="GO" id="GO:0046872">
    <property type="term" value="F:metal ion binding"/>
    <property type="evidence" value="ECO:0007669"/>
    <property type="project" value="UniProtKB-KW"/>
</dbReference>
<evidence type="ECO:0000256" key="5">
    <source>
        <dbReference type="ARBA" id="ARBA00022801"/>
    </source>
</evidence>
<feature type="transmembrane region" description="Helical" evidence="11">
    <location>
        <begin position="61"/>
        <end position="83"/>
    </location>
</feature>
<evidence type="ECO:0000256" key="2">
    <source>
        <dbReference type="ARBA" id="ARBA00022670"/>
    </source>
</evidence>
<comment type="similarity">
    <text evidence="10">Belongs to the peptidase M48 family.</text>
</comment>
<dbReference type="GO" id="GO:0004222">
    <property type="term" value="F:metalloendopeptidase activity"/>
    <property type="evidence" value="ECO:0007669"/>
    <property type="project" value="InterPro"/>
</dbReference>
<keyword evidence="1" id="KW-1003">Cell membrane</keyword>
<evidence type="ECO:0000313" key="13">
    <source>
        <dbReference type="EMBL" id="PMP69115.1"/>
    </source>
</evidence>
<name>A0A2N7PQJ4_9BACT</name>
<keyword evidence="6 10" id="KW-0862">Zinc</keyword>
<gene>
    <name evidence="13" type="ORF">C0190_00490</name>
</gene>
<feature type="transmembrane region" description="Helical" evidence="11">
    <location>
        <begin position="302"/>
        <end position="320"/>
    </location>
</feature>
<feature type="transmembrane region" description="Helical" evidence="11">
    <location>
        <begin position="119"/>
        <end position="139"/>
    </location>
</feature>
<evidence type="ECO:0000256" key="8">
    <source>
        <dbReference type="ARBA" id="ARBA00023049"/>
    </source>
</evidence>
<keyword evidence="2 10" id="KW-0645">Protease</keyword>
<dbReference type="AlphaFoldDB" id="A0A2N7PQJ4"/>
<feature type="transmembrane region" description="Helical" evidence="11">
    <location>
        <begin position="89"/>
        <end position="112"/>
    </location>
</feature>
<dbReference type="Gene3D" id="3.30.2010.10">
    <property type="entry name" value="Metalloproteases ('zincins'), catalytic domain"/>
    <property type="match status" value="1"/>
</dbReference>
<keyword evidence="4" id="KW-0479">Metal-binding</keyword>
<evidence type="ECO:0000313" key="14">
    <source>
        <dbReference type="Proteomes" id="UP000235460"/>
    </source>
</evidence>
<dbReference type="InterPro" id="IPR001915">
    <property type="entry name" value="Peptidase_M48"/>
</dbReference>